<keyword evidence="2" id="KW-1185">Reference proteome</keyword>
<evidence type="ECO:0000313" key="2">
    <source>
        <dbReference type="Proteomes" id="UP000828941"/>
    </source>
</evidence>
<protein>
    <submittedName>
        <fullName evidence="1">Uncharacterized protein</fullName>
    </submittedName>
</protein>
<organism evidence="1 2">
    <name type="scientific">Bauhinia variegata</name>
    <name type="common">Purple orchid tree</name>
    <name type="synonym">Phanera variegata</name>
    <dbReference type="NCBI Taxonomy" id="167791"/>
    <lineage>
        <taxon>Eukaryota</taxon>
        <taxon>Viridiplantae</taxon>
        <taxon>Streptophyta</taxon>
        <taxon>Embryophyta</taxon>
        <taxon>Tracheophyta</taxon>
        <taxon>Spermatophyta</taxon>
        <taxon>Magnoliopsida</taxon>
        <taxon>eudicotyledons</taxon>
        <taxon>Gunneridae</taxon>
        <taxon>Pentapetalae</taxon>
        <taxon>rosids</taxon>
        <taxon>fabids</taxon>
        <taxon>Fabales</taxon>
        <taxon>Fabaceae</taxon>
        <taxon>Cercidoideae</taxon>
        <taxon>Cercideae</taxon>
        <taxon>Bauhiniinae</taxon>
        <taxon>Bauhinia</taxon>
    </lineage>
</organism>
<dbReference type="Proteomes" id="UP000828941">
    <property type="component" value="Chromosome 5"/>
</dbReference>
<sequence length="114" mass="12636">MVVASSSSDGSTRRDESSIDASRVVYCYSGNQFGAVIFYKDSSNLGRIEHYATNSRLFMWKLKSVGKVIGGSKWLFQFLMGLNKSFGTVIGHVLLMAPLTNVNQAYSMLVHEKT</sequence>
<reference evidence="1 2" key="1">
    <citation type="journal article" date="2022" name="DNA Res.">
        <title>Chromosomal-level genome assembly of the orchid tree Bauhinia variegata (Leguminosae; Cercidoideae) supports the allotetraploid origin hypothesis of Bauhinia.</title>
        <authorList>
            <person name="Zhong Y."/>
            <person name="Chen Y."/>
            <person name="Zheng D."/>
            <person name="Pang J."/>
            <person name="Liu Y."/>
            <person name="Luo S."/>
            <person name="Meng S."/>
            <person name="Qian L."/>
            <person name="Wei D."/>
            <person name="Dai S."/>
            <person name="Zhou R."/>
        </authorList>
    </citation>
    <scope>NUCLEOTIDE SEQUENCE [LARGE SCALE GENOMIC DNA]</scope>
    <source>
        <strain evidence="1">BV-YZ2020</strain>
    </source>
</reference>
<name>A0ACB9PCX9_BAUVA</name>
<proteinExistence type="predicted"/>
<evidence type="ECO:0000313" key="1">
    <source>
        <dbReference type="EMBL" id="KAI4346211.1"/>
    </source>
</evidence>
<accession>A0ACB9PCX9</accession>
<dbReference type="EMBL" id="CM039430">
    <property type="protein sequence ID" value="KAI4346211.1"/>
    <property type="molecule type" value="Genomic_DNA"/>
</dbReference>
<gene>
    <name evidence="1" type="ORF">L6164_013280</name>
</gene>
<comment type="caution">
    <text evidence="1">The sequence shown here is derived from an EMBL/GenBank/DDBJ whole genome shotgun (WGS) entry which is preliminary data.</text>
</comment>